<sequence length="115" mass="12790">MAANSIASGHHCSLCRYRCCFAGFRTCDGLFGKFFSVFDLYHLASPILHPPVPHSPSVLSPIAPFTHILTDCPLATHVKMDQRQIYEYDTLGIGNRQYGADDSRDCMGVPARKWA</sequence>
<proteinExistence type="predicted"/>
<gene>
    <name evidence="1" type="ORF">C361_06408</name>
</gene>
<dbReference type="EMBL" id="AMKT01000094">
    <property type="protein sequence ID" value="OXG11840.1"/>
    <property type="molecule type" value="Genomic_DNA"/>
</dbReference>
<protein>
    <submittedName>
        <fullName evidence="1">Solute carrier family 32 (Vesicular inhibitory amino acid transporter)</fullName>
    </submittedName>
</protein>
<accession>A0A854Q983</accession>
<evidence type="ECO:0000313" key="1">
    <source>
        <dbReference type="EMBL" id="OXG11840.1"/>
    </source>
</evidence>
<evidence type="ECO:0000313" key="2">
    <source>
        <dbReference type="Proteomes" id="UP000199727"/>
    </source>
</evidence>
<reference evidence="1 2" key="1">
    <citation type="submission" date="2017-06" db="EMBL/GenBank/DDBJ databases">
        <title>Global population genomics of the pathogenic fungus Cryptococcus neoformans var. grubii.</title>
        <authorList>
            <person name="Cuomo C."/>
            <person name="Litvintseva A."/>
            <person name="Chen Y."/>
            <person name="Young S."/>
            <person name="Zeng Q."/>
            <person name="Chapman S."/>
            <person name="Gujja S."/>
            <person name="Saif S."/>
            <person name="Birren B."/>
        </authorList>
    </citation>
    <scope>NUCLEOTIDE SEQUENCE [LARGE SCALE GENOMIC DNA]</scope>
    <source>
        <strain evidence="1 2">Tu259-1</strain>
    </source>
</reference>
<dbReference type="Proteomes" id="UP000199727">
    <property type="component" value="Unassembled WGS sequence"/>
</dbReference>
<comment type="caution">
    <text evidence="1">The sequence shown here is derived from an EMBL/GenBank/DDBJ whole genome shotgun (WGS) entry which is preliminary data.</text>
</comment>
<name>A0A854Q983_CRYNE</name>
<dbReference type="AlphaFoldDB" id="A0A854Q983"/>
<organism evidence="1 2">
    <name type="scientific">Cryptococcus neoformans Tu259-1</name>
    <dbReference type="NCBI Taxonomy" id="1230072"/>
    <lineage>
        <taxon>Eukaryota</taxon>
        <taxon>Fungi</taxon>
        <taxon>Dikarya</taxon>
        <taxon>Basidiomycota</taxon>
        <taxon>Agaricomycotina</taxon>
        <taxon>Tremellomycetes</taxon>
        <taxon>Tremellales</taxon>
        <taxon>Cryptococcaceae</taxon>
        <taxon>Cryptococcus</taxon>
        <taxon>Cryptococcus neoformans species complex</taxon>
    </lineage>
</organism>